<dbReference type="RefSeq" id="WP_258330402.1">
    <property type="nucleotide sequence ID" value="NZ_JAPTGG010000002.1"/>
</dbReference>
<keyword evidence="4" id="KW-0560">Oxidoreductase</keyword>
<dbReference type="PROSITE" id="PS51184">
    <property type="entry name" value="JMJC"/>
    <property type="match status" value="1"/>
</dbReference>
<dbReference type="PANTHER" id="PTHR13096">
    <property type="entry name" value="MINA53 MYC INDUCED NUCLEAR ANTIGEN"/>
    <property type="match status" value="1"/>
</dbReference>
<keyword evidence="2" id="KW-0479">Metal-binding</keyword>
<dbReference type="AlphaFoldDB" id="A0A9J6RJ20"/>
<dbReference type="InterPro" id="IPR039994">
    <property type="entry name" value="NO66-like"/>
</dbReference>
<reference evidence="7 8" key="1">
    <citation type="submission" date="2022-12" db="EMBL/GenBank/DDBJ databases">
        <title>Dasania phycosphaerae sp. nov., isolated from particulate material of the south coast of Korea.</title>
        <authorList>
            <person name="Jiang Y."/>
        </authorList>
    </citation>
    <scope>NUCLEOTIDE SEQUENCE [LARGE SCALE GENOMIC DNA]</scope>
    <source>
        <strain evidence="7 8">GY-19</strain>
    </source>
</reference>
<dbReference type="InterPro" id="IPR046799">
    <property type="entry name" value="ROXA-like_wH"/>
</dbReference>
<dbReference type="Gene3D" id="2.60.120.650">
    <property type="entry name" value="Cupin"/>
    <property type="match status" value="1"/>
</dbReference>
<dbReference type="GO" id="GO:0046872">
    <property type="term" value="F:metal ion binding"/>
    <property type="evidence" value="ECO:0007669"/>
    <property type="project" value="UniProtKB-KW"/>
</dbReference>
<name>A0A9J6RJ20_9GAMM</name>
<dbReference type="Proteomes" id="UP001069090">
    <property type="component" value="Unassembled WGS sequence"/>
</dbReference>
<evidence type="ECO:0000256" key="3">
    <source>
        <dbReference type="ARBA" id="ARBA00022964"/>
    </source>
</evidence>
<dbReference type="EMBL" id="JAPTGG010000002">
    <property type="protein sequence ID" value="MCZ0864248.1"/>
    <property type="molecule type" value="Genomic_DNA"/>
</dbReference>
<dbReference type="Pfam" id="PF08007">
    <property type="entry name" value="JmjC_2"/>
    <property type="match status" value="1"/>
</dbReference>
<dbReference type="Pfam" id="PF20514">
    <property type="entry name" value="WHD_ROXA"/>
    <property type="match status" value="1"/>
</dbReference>
<evidence type="ECO:0000256" key="1">
    <source>
        <dbReference type="ARBA" id="ARBA00001954"/>
    </source>
</evidence>
<keyword evidence="8" id="KW-1185">Reference proteome</keyword>
<dbReference type="GO" id="GO:0016706">
    <property type="term" value="F:2-oxoglutarate-dependent dioxygenase activity"/>
    <property type="evidence" value="ECO:0007669"/>
    <property type="project" value="TreeGrafter"/>
</dbReference>
<sequence>MTLSNFDKDDFLKNYWQKKPLLIRNALPDFHSPLSPDELAGLACEEDIESRLIVGADQQWQLTHGPLEDHHFEALPEREWTLLVQAVDHWMPEVASLIDNFNFIPYWRIDDIMVSYAADGGSVGPHYDNYDVFLVQGLGQRRWQLGQYCHDSEAHIPHEQLKILQHFDSQQEWLLNPGDILYVPPRYAHWGVGAGEDCMTYSVGFRAPSHSEILSHFCDFQLAQLNQQQRFQDPAIASNQPPGEINAASIEYIQAVLQQQLNNPAAIAQWFGQYMTEPKYPQLHEDESLDLSLSELNNQLTTQPYAYKNPASRLAYTSTAQGLAFFVDGKHIASSPASAELIQLLCNQQHYPSSSLSDMLNSEENKALILSLFNSGVLYFYDDDTD</sequence>
<dbReference type="SUPFAM" id="SSF51197">
    <property type="entry name" value="Clavaminate synthase-like"/>
    <property type="match status" value="1"/>
</dbReference>
<comment type="caution">
    <text evidence="7">The sequence shown here is derived from an EMBL/GenBank/DDBJ whole genome shotgun (WGS) entry which is preliminary data.</text>
</comment>
<protein>
    <submittedName>
        <fullName evidence="7">Cupin domain-containing protein</fullName>
    </submittedName>
</protein>
<proteinExistence type="predicted"/>
<comment type="cofactor">
    <cofactor evidence="1">
        <name>Fe(2+)</name>
        <dbReference type="ChEBI" id="CHEBI:29033"/>
    </cofactor>
</comment>
<evidence type="ECO:0000313" key="8">
    <source>
        <dbReference type="Proteomes" id="UP001069090"/>
    </source>
</evidence>
<keyword evidence="3" id="KW-0223">Dioxygenase</keyword>
<evidence type="ECO:0000256" key="4">
    <source>
        <dbReference type="ARBA" id="ARBA00023002"/>
    </source>
</evidence>
<feature type="domain" description="JmjC" evidence="6">
    <location>
        <begin position="93"/>
        <end position="222"/>
    </location>
</feature>
<evidence type="ECO:0000313" key="7">
    <source>
        <dbReference type="EMBL" id="MCZ0864248.1"/>
    </source>
</evidence>
<accession>A0A9J6RJ20</accession>
<evidence type="ECO:0000256" key="5">
    <source>
        <dbReference type="ARBA" id="ARBA00023004"/>
    </source>
</evidence>
<dbReference type="Gene3D" id="3.40.366.30">
    <property type="entry name" value="50S ribosomal protein L16 arginine hydroxylase, Chain A, Domain 2"/>
    <property type="match status" value="1"/>
</dbReference>
<dbReference type="InterPro" id="IPR003347">
    <property type="entry name" value="JmjC_dom"/>
</dbReference>
<evidence type="ECO:0000259" key="6">
    <source>
        <dbReference type="PROSITE" id="PS51184"/>
    </source>
</evidence>
<evidence type="ECO:0000256" key="2">
    <source>
        <dbReference type="ARBA" id="ARBA00022723"/>
    </source>
</evidence>
<keyword evidence="5" id="KW-0408">Iron</keyword>
<dbReference type="PANTHER" id="PTHR13096:SF8">
    <property type="entry name" value="RIBOSOMAL OXYGENASE 1"/>
    <property type="match status" value="1"/>
</dbReference>
<gene>
    <name evidence="7" type="ORF">O0V09_03490</name>
</gene>
<organism evidence="7 8">
    <name type="scientific">Dasania phycosphaerae</name>
    <dbReference type="NCBI Taxonomy" id="2950436"/>
    <lineage>
        <taxon>Bacteria</taxon>
        <taxon>Pseudomonadati</taxon>
        <taxon>Pseudomonadota</taxon>
        <taxon>Gammaproteobacteria</taxon>
        <taxon>Cellvibrionales</taxon>
        <taxon>Spongiibacteraceae</taxon>
        <taxon>Dasania</taxon>
    </lineage>
</organism>
<dbReference type="SMART" id="SM00558">
    <property type="entry name" value="JmjC"/>
    <property type="match status" value="1"/>
</dbReference>